<evidence type="ECO:0000256" key="1">
    <source>
        <dbReference type="SAM" id="Phobius"/>
    </source>
</evidence>
<evidence type="ECO:0000313" key="3">
    <source>
        <dbReference type="Proteomes" id="UP000189229"/>
    </source>
</evidence>
<proteinExistence type="predicted"/>
<gene>
    <name evidence="2" type="ORF">BZL30_2064</name>
</gene>
<dbReference type="AlphaFoldDB" id="A0A1V3XIB1"/>
<dbReference type="EMBL" id="MVBM01000002">
    <property type="protein sequence ID" value="OOK78947.1"/>
    <property type="molecule type" value="Genomic_DNA"/>
</dbReference>
<accession>A0A1V3XIB1</accession>
<keyword evidence="1" id="KW-0812">Transmembrane</keyword>
<evidence type="ECO:0000313" key="2">
    <source>
        <dbReference type="EMBL" id="OOK78947.1"/>
    </source>
</evidence>
<comment type="caution">
    <text evidence="2">The sequence shown here is derived from an EMBL/GenBank/DDBJ whole genome shotgun (WGS) entry which is preliminary data.</text>
</comment>
<sequence>MTAYPRTPAKQPERRPRWIVGGATILTFVGLLYLVELIDQLSRHSLDVNGIRPLKTDGLWALFSRRCCMPTGHT</sequence>
<organism evidence="2 3">
    <name type="scientific">Mycobacterium kansasii</name>
    <dbReference type="NCBI Taxonomy" id="1768"/>
    <lineage>
        <taxon>Bacteria</taxon>
        <taxon>Bacillati</taxon>
        <taxon>Actinomycetota</taxon>
        <taxon>Actinomycetes</taxon>
        <taxon>Mycobacteriales</taxon>
        <taxon>Mycobacteriaceae</taxon>
        <taxon>Mycobacterium</taxon>
    </lineage>
</organism>
<feature type="transmembrane region" description="Helical" evidence="1">
    <location>
        <begin position="18"/>
        <end position="35"/>
    </location>
</feature>
<dbReference type="Proteomes" id="UP000189229">
    <property type="component" value="Unassembled WGS sequence"/>
</dbReference>
<keyword evidence="1" id="KW-1133">Transmembrane helix</keyword>
<keyword evidence="1" id="KW-0472">Membrane</keyword>
<name>A0A1V3XIB1_MYCKA</name>
<protein>
    <submittedName>
        <fullName evidence="2">Rhomboid family protein</fullName>
    </submittedName>
</protein>
<reference evidence="2 3" key="1">
    <citation type="submission" date="2017-02" db="EMBL/GenBank/DDBJ databases">
        <title>Complete genome sequences of Mycobacterium kansasii strains isolated from rhesus macaques.</title>
        <authorList>
            <person name="Panda A."/>
            <person name="Nagaraj S."/>
            <person name="Zhao X."/>
            <person name="Tettelin H."/>
            <person name="Detolla L.J."/>
        </authorList>
    </citation>
    <scope>NUCLEOTIDE SEQUENCE [LARGE SCALE GENOMIC DNA]</scope>
    <source>
        <strain evidence="2 3">11-3813</strain>
    </source>
</reference>